<keyword evidence="3" id="KW-1185">Reference proteome</keyword>
<evidence type="ECO:0000313" key="3">
    <source>
        <dbReference type="Proteomes" id="UP001188597"/>
    </source>
</evidence>
<evidence type="ECO:0000313" key="2">
    <source>
        <dbReference type="EMBL" id="KAK3043228.1"/>
    </source>
</evidence>
<reference evidence="2" key="1">
    <citation type="submission" date="2022-12" db="EMBL/GenBank/DDBJ databases">
        <title>Draft genome assemblies for two species of Escallonia (Escalloniales).</title>
        <authorList>
            <person name="Chanderbali A."/>
            <person name="Dervinis C."/>
            <person name="Anghel I."/>
            <person name="Soltis D."/>
            <person name="Soltis P."/>
            <person name="Zapata F."/>
        </authorList>
    </citation>
    <scope>NUCLEOTIDE SEQUENCE</scope>
    <source>
        <strain evidence="2">UCBG64.0493</strain>
        <tissue evidence="2">Leaf</tissue>
    </source>
</reference>
<feature type="compositionally biased region" description="Basic residues" evidence="1">
    <location>
        <begin position="62"/>
        <end position="81"/>
    </location>
</feature>
<name>A0AA89BJA0_9ASTE</name>
<dbReference type="Proteomes" id="UP001188597">
    <property type="component" value="Unassembled WGS sequence"/>
</dbReference>
<dbReference type="EMBL" id="JAVXUP010000008">
    <property type="protein sequence ID" value="KAK3043228.1"/>
    <property type="molecule type" value="Genomic_DNA"/>
</dbReference>
<dbReference type="AlphaFoldDB" id="A0AA89BJA0"/>
<proteinExistence type="predicted"/>
<feature type="region of interest" description="Disordered" evidence="1">
    <location>
        <begin position="1"/>
        <end position="83"/>
    </location>
</feature>
<sequence>MDREKRREQLASVDMDTNGNEEDGDQSKEDDGVHQDGCATGLHVAKLHHPVPAGQLEEQPRRQHHEQHHRHQHRTPVRHQNTRPLHLLALSYIMPQRERNREIVKLSQYSWYQ</sequence>
<organism evidence="2 3">
    <name type="scientific">Escallonia herrerae</name>
    <dbReference type="NCBI Taxonomy" id="1293975"/>
    <lineage>
        <taxon>Eukaryota</taxon>
        <taxon>Viridiplantae</taxon>
        <taxon>Streptophyta</taxon>
        <taxon>Embryophyta</taxon>
        <taxon>Tracheophyta</taxon>
        <taxon>Spermatophyta</taxon>
        <taxon>Magnoliopsida</taxon>
        <taxon>eudicotyledons</taxon>
        <taxon>Gunneridae</taxon>
        <taxon>Pentapetalae</taxon>
        <taxon>asterids</taxon>
        <taxon>campanulids</taxon>
        <taxon>Escalloniales</taxon>
        <taxon>Escalloniaceae</taxon>
        <taxon>Escallonia</taxon>
    </lineage>
</organism>
<accession>A0AA89BJA0</accession>
<comment type="caution">
    <text evidence="2">The sequence shown here is derived from an EMBL/GenBank/DDBJ whole genome shotgun (WGS) entry which is preliminary data.</text>
</comment>
<gene>
    <name evidence="2" type="ORF">RJ639_002471</name>
</gene>
<feature type="compositionally biased region" description="Basic and acidic residues" evidence="1">
    <location>
        <begin position="25"/>
        <end position="34"/>
    </location>
</feature>
<protein>
    <submittedName>
        <fullName evidence="2">Uncharacterized protein</fullName>
    </submittedName>
</protein>
<evidence type="ECO:0000256" key="1">
    <source>
        <dbReference type="SAM" id="MobiDB-lite"/>
    </source>
</evidence>